<dbReference type="PANTHER" id="PTHR33908">
    <property type="entry name" value="MANNOSYLTRANSFERASE YKCB-RELATED"/>
    <property type="match status" value="1"/>
</dbReference>
<gene>
    <name evidence="10" type="ORF">HNQ92_005724</name>
</gene>
<feature type="transmembrane region" description="Helical" evidence="8">
    <location>
        <begin position="380"/>
        <end position="399"/>
    </location>
</feature>
<feature type="transmembrane region" description="Helical" evidence="8">
    <location>
        <begin position="314"/>
        <end position="331"/>
    </location>
</feature>
<evidence type="ECO:0000256" key="5">
    <source>
        <dbReference type="ARBA" id="ARBA00022692"/>
    </source>
</evidence>
<keyword evidence="4 10" id="KW-0808">Transferase</keyword>
<evidence type="ECO:0000259" key="9">
    <source>
        <dbReference type="Pfam" id="PF13231"/>
    </source>
</evidence>
<dbReference type="RefSeq" id="WP_184179966.1">
    <property type="nucleotide sequence ID" value="NZ_JACHGF010000020.1"/>
</dbReference>
<keyword evidence="5 8" id="KW-0812">Transmembrane</keyword>
<dbReference type="Proteomes" id="UP000557307">
    <property type="component" value="Unassembled WGS sequence"/>
</dbReference>
<dbReference type="AlphaFoldDB" id="A0A840U675"/>
<evidence type="ECO:0000256" key="3">
    <source>
        <dbReference type="ARBA" id="ARBA00022676"/>
    </source>
</evidence>
<evidence type="ECO:0000256" key="2">
    <source>
        <dbReference type="ARBA" id="ARBA00022475"/>
    </source>
</evidence>
<dbReference type="GO" id="GO:0005886">
    <property type="term" value="C:plasma membrane"/>
    <property type="evidence" value="ECO:0007669"/>
    <property type="project" value="UniProtKB-SubCell"/>
</dbReference>
<feature type="transmembrane region" description="Helical" evidence="8">
    <location>
        <begin position="83"/>
        <end position="101"/>
    </location>
</feature>
<comment type="subcellular location">
    <subcellularLocation>
        <location evidence="1">Cell membrane</location>
        <topology evidence="1">Multi-pass membrane protein</topology>
    </subcellularLocation>
</comment>
<feature type="transmembrane region" description="Helical" evidence="8">
    <location>
        <begin position="256"/>
        <end position="278"/>
    </location>
</feature>
<keyword evidence="11" id="KW-1185">Reference proteome</keyword>
<feature type="transmembrane region" description="Helical" evidence="8">
    <location>
        <begin position="338"/>
        <end position="360"/>
    </location>
</feature>
<evidence type="ECO:0000256" key="6">
    <source>
        <dbReference type="ARBA" id="ARBA00022989"/>
    </source>
</evidence>
<proteinExistence type="predicted"/>
<accession>A0A840U675</accession>
<dbReference type="InterPro" id="IPR038731">
    <property type="entry name" value="RgtA/B/C-like"/>
</dbReference>
<comment type="caution">
    <text evidence="10">The sequence shown here is derived from an EMBL/GenBank/DDBJ whole genome shotgun (WGS) entry which is preliminary data.</text>
</comment>
<evidence type="ECO:0000256" key="1">
    <source>
        <dbReference type="ARBA" id="ARBA00004651"/>
    </source>
</evidence>
<dbReference type="GO" id="GO:0010041">
    <property type="term" value="P:response to iron(III) ion"/>
    <property type="evidence" value="ECO:0007669"/>
    <property type="project" value="TreeGrafter"/>
</dbReference>
<dbReference type="Pfam" id="PF13231">
    <property type="entry name" value="PMT_2"/>
    <property type="match status" value="1"/>
</dbReference>
<dbReference type="GO" id="GO:0016763">
    <property type="term" value="F:pentosyltransferase activity"/>
    <property type="evidence" value="ECO:0007669"/>
    <property type="project" value="TreeGrafter"/>
</dbReference>
<reference evidence="10 11" key="1">
    <citation type="submission" date="2020-08" db="EMBL/GenBank/DDBJ databases">
        <title>Genomic Encyclopedia of Type Strains, Phase IV (KMG-IV): sequencing the most valuable type-strain genomes for metagenomic binning, comparative biology and taxonomic classification.</title>
        <authorList>
            <person name="Goeker M."/>
        </authorList>
    </citation>
    <scope>NUCLEOTIDE SEQUENCE [LARGE SCALE GENOMIC DNA]</scope>
    <source>
        <strain evidence="10 11">DSM 105074</strain>
    </source>
</reference>
<dbReference type="PANTHER" id="PTHR33908:SF3">
    <property type="entry name" value="UNDECAPRENYL PHOSPHATE-ALPHA-4-AMINO-4-DEOXY-L-ARABINOSE ARABINOSYL TRANSFERASE"/>
    <property type="match status" value="1"/>
</dbReference>
<feature type="transmembrane region" description="Helical" evidence="8">
    <location>
        <begin position="113"/>
        <end position="134"/>
    </location>
</feature>
<protein>
    <submittedName>
        <fullName evidence="10">4-amino-4-deoxy-L-arabinose transferase-like glycosyltransferase</fullName>
    </submittedName>
</protein>
<evidence type="ECO:0000256" key="8">
    <source>
        <dbReference type="SAM" id="Phobius"/>
    </source>
</evidence>
<keyword evidence="7 8" id="KW-0472">Membrane</keyword>
<dbReference type="GO" id="GO:0009103">
    <property type="term" value="P:lipopolysaccharide biosynthetic process"/>
    <property type="evidence" value="ECO:0007669"/>
    <property type="project" value="UniProtKB-ARBA"/>
</dbReference>
<evidence type="ECO:0000256" key="7">
    <source>
        <dbReference type="ARBA" id="ARBA00023136"/>
    </source>
</evidence>
<feature type="transmembrane region" description="Helical" evidence="8">
    <location>
        <begin position="204"/>
        <end position="222"/>
    </location>
</feature>
<keyword evidence="3" id="KW-0328">Glycosyltransferase</keyword>
<feature type="transmembrane region" description="Helical" evidence="8">
    <location>
        <begin position="12"/>
        <end position="30"/>
    </location>
</feature>
<feature type="transmembrane region" description="Helical" evidence="8">
    <location>
        <begin position="163"/>
        <end position="192"/>
    </location>
</feature>
<feature type="domain" description="Glycosyltransferase RgtA/B/C/D-like" evidence="9">
    <location>
        <begin position="62"/>
        <end position="221"/>
    </location>
</feature>
<name>A0A840U675_9BACT</name>
<evidence type="ECO:0000313" key="10">
    <source>
        <dbReference type="EMBL" id="MBB5287560.1"/>
    </source>
</evidence>
<feature type="transmembrane region" description="Helical" evidence="8">
    <location>
        <begin position="406"/>
        <end position="425"/>
    </location>
</feature>
<dbReference type="EMBL" id="JACHGF010000020">
    <property type="protein sequence ID" value="MBB5287560.1"/>
    <property type="molecule type" value="Genomic_DNA"/>
</dbReference>
<keyword evidence="2" id="KW-1003">Cell membrane</keyword>
<feature type="transmembrane region" description="Helical" evidence="8">
    <location>
        <begin position="290"/>
        <end position="308"/>
    </location>
</feature>
<sequence>MKIFSLDHRWWLVGIVLFGFFWNLGNAPLFDEDEGFFAEGTREMALRGDFIATYVNQEPRFDKPPLTNWLQYLSAQLLGWTEAAMRLPSALAALGWMLLLYRFVRRALGEREAFFATLMATCSLQITIIGKAALADSLLNAFLAGAMFCLYEVLQKVTFKYLLAFYGFTALGFLAKGPIAVLVPGAVTGLYLLRWRAWKPLLRVLHPLGMLLFLGLALPWYWLQYRQMGQAFIDGFFFNHNLNRFQTAFEGHYGGVLYFVPVLLLGTLPYTAVVLSALGQVRRLWADRYLSFHLLWFGFVFVFFSFSGTKLHHYLVYGYTPLFVLGARYLVESKRLPVMWPALALLLLLAGVPFGLPWVLPYVQDAYAVAVMQGAAAEFGLPYLLTMGLLMGLVVLVGFRKTWSQELRALLVGGVLLVTVNGLWMPRLGNLLQRPIKEAALLAKEKDDQRLVVLDHYTPSFHFYSGRFAQERAPRPGDTVLARKDRLVDFPTKIILYEKYGIVLARLPD</sequence>
<dbReference type="InterPro" id="IPR050297">
    <property type="entry name" value="LipidA_mod_glycosyltrf_83"/>
</dbReference>
<evidence type="ECO:0000256" key="4">
    <source>
        <dbReference type="ARBA" id="ARBA00022679"/>
    </source>
</evidence>
<evidence type="ECO:0000313" key="11">
    <source>
        <dbReference type="Proteomes" id="UP000557307"/>
    </source>
</evidence>
<keyword evidence="6 8" id="KW-1133">Transmembrane helix</keyword>
<organism evidence="10 11">
    <name type="scientific">Rhabdobacter roseus</name>
    <dbReference type="NCBI Taxonomy" id="1655419"/>
    <lineage>
        <taxon>Bacteria</taxon>
        <taxon>Pseudomonadati</taxon>
        <taxon>Bacteroidota</taxon>
        <taxon>Cytophagia</taxon>
        <taxon>Cytophagales</taxon>
        <taxon>Cytophagaceae</taxon>
        <taxon>Rhabdobacter</taxon>
    </lineage>
</organism>